<comment type="caution">
    <text evidence="3">The sequence shown here is derived from an EMBL/GenBank/DDBJ whole genome shotgun (WGS) entry which is preliminary data.</text>
</comment>
<evidence type="ECO:0000259" key="2">
    <source>
        <dbReference type="SMART" id="SM00530"/>
    </source>
</evidence>
<proteinExistence type="predicted"/>
<keyword evidence="1" id="KW-0812">Transmembrane</keyword>
<dbReference type="Pfam" id="PF13464">
    <property type="entry name" value="RodZ_C"/>
    <property type="match status" value="1"/>
</dbReference>
<keyword evidence="4" id="KW-1185">Reference proteome</keyword>
<sequence>MSDMDVLDGSTSSGESSLGQYLKEARTAAGYSIEEVSQSLRFSVSQLKALEEDRYEDFSSRVYLQGIVKNYGKFLNVDLEQLNQRLKTVLPADVSPVIALPYTQEKFESSRHYSRWFFGVIVLSVLIGGGVFVYKETNLLKAFSSKTVAPVDSSIPVVVNEDSASQSDSIASSTSMPLTVAQPASEPKTMLSTPLVQSSVQNGKLSVSSDQAAWVEIRDNAGKKLVSQIVTPGSPIEVPASKPLNLKIGKASHVVIKFGEQPIDLAPYIKGEVAKFTLN</sequence>
<dbReference type="PANTHER" id="PTHR34475:SF1">
    <property type="entry name" value="CYTOSKELETON PROTEIN RODZ"/>
    <property type="match status" value="1"/>
</dbReference>
<dbReference type="InterPro" id="IPR001387">
    <property type="entry name" value="Cro/C1-type_HTH"/>
</dbReference>
<feature type="domain" description="HTH cro/C1-type" evidence="2">
    <location>
        <begin position="21"/>
        <end position="82"/>
    </location>
</feature>
<evidence type="ECO:0000313" key="3">
    <source>
        <dbReference type="EMBL" id="MCB6185272.1"/>
    </source>
</evidence>
<evidence type="ECO:0000313" key="4">
    <source>
        <dbReference type="Proteomes" id="UP001165395"/>
    </source>
</evidence>
<dbReference type="SUPFAM" id="SSF47413">
    <property type="entry name" value="lambda repressor-like DNA-binding domains"/>
    <property type="match status" value="1"/>
</dbReference>
<feature type="transmembrane region" description="Helical" evidence="1">
    <location>
        <begin position="116"/>
        <end position="134"/>
    </location>
</feature>
<dbReference type="InterPro" id="IPR025194">
    <property type="entry name" value="RodZ-like_C"/>
</dbReference>
<organism evidence="3 4">
    <name type="scientific">Leeia speluncae</name>
    <dbReference type="NCBI Taxonomy" id="2884804"/>
    <lineage>
        <taxon>Bacteria</taxon>
        <taxon>Pseudomonadati</taxon>
        <taxon>Pseudomonadota</taxon>
        <taxon>Betaproteobacteria</taxon>
        <taxon>Neisseriales</taxon>
        <taxon>Leeiaceae</taxon>
        <taxon>Leeia</taxon>
    </lineage>
</organism>
<dbReference type="InterPro" id="IPR050400">
    <property type="entry name" value="Bact_Cytoskel_RodZ"/>
</dbReference>
<dbReference type="Pfam" id="PF13413">
    <property type="entry name" value="HTH_25"/>
    <property type="match status" value="1"/>
</dbReference>
<dbReference type="Proteomes" id="UP001165395">
    <property type="component" value="Unassembled WGS sequence"/>
</dbReference>
<dbReference type="InterPro" id="IPR010982">
    <property type="entry name" value="Lambda_DNA-bd_dom_sf"/>
</dbReference>
<gene>
    <name evidence="3" type="ORF">LIN78_17130</name>
</gene>
<dbReference type="SMART" id="SM00530">
    <property type="entry name" value="HTH_XRE"/>
    <property type="match status" value="1"/>
</dbReference>
<evidence type="ECO:0000256" key="1">
    <source>
        <dbReference type="SAM" id="Phobius"/>
    </source>
</evidence>
<protein>
    <submittedName>
        <fullName evidence="3">DUF4115 domain-containing protein</fullName>
    </submittedName>
</protein>
<dbReference type="RefSeq" id="WP_227182104.1">
    <property type="nucleotide sequence ID" value="NZ_JAJBZT010000014.1"/>
</dbReference>
<keyword evidence="1" id="KW-1133">Transmembrane helix</keyword>
<accession>A0ABS8DAN1</accession>
<name>A0ABS8DAN1_9NEIS</name>
<keyword evidence="1" id="KW-0472">Membrane</keyword>
<dbReference type="EMBL" id="JAJBZT010000014">
    <property type="protein sequence ID" value="MCB6185272.1"/>
    <property type="molecule type" value="Genomic_DNA"/>
</dbReference>
<dbReference type="Gene3D" id="1.10.260.40">
    <property type="entry name" value="lambda repressor-like DNA-binding domains"/>
    <property type="match status" value="1"/>
</dbReference>
<reference evidence="3" key="1">
    <citation type="submission" date="2021-10" db="EMBL/GenBank/DDBJ databases">
        <title>The complete genome sequence of Leeia sp. TBRC 13508.</title>
        <authorList>
            <person name="Charoenyingcharoen P."/>
            <person name="Yukphan P."/>
        </authorList>
    </citation>
    <scope>NUCLEOTIDE SEQUENCE</scope>
    <source>
        <strain evidence="3">TBRC 13508</strain>
    </source>
</reference>
<dbReference type="PANTHER" id="PTHR34475">
    <property type="match status" value="1"/>
</dbReference>